<proteinExistence type="predicted"/>
<reference evidence="1" key="1">
    <citation type="submission" date="2021-06" db="EMBL/GenBank/DDBJ databases">
        <authorList>
            <person name="Kallberg Y."/>
            <person name="Tangrot J."/>
            <person name="Rosling A."/>
        </authorList>
    </citation>
    <scope>NUCLEOTIDE SEQUENCE</scope>
    <source>
        <strain evidence="1">CL356</strain>
    </source>
</reference>
<protein>
    <submittedName>
        <fullName evidence="1">3697_t:CDS:1</fullName>
    </submittedName>
</protein>
<name>A0ACA9K3L8_9GLOM</name>
<sequence>MGASAGKVDTSSIRREDICYNIEGFISCPYFNAATELGGKLKQPTSSTKPVVINVSGHLKEKWGERVKYLQSKIKNSDNHRTSPFVYEGCHEKDYKFIGGYTDFASFVRARYQNVEIPEVQVKGHGKEHGKEPVKECDDGTCKL</sequence>
<accession>A0ACA9K3L8</accession>
<evidence type="ECO:0000313" key="2">
    <source>
        <dbReference type="Proteomes" id="UP000789525"/>
    </source>
</evidence>
<organism evidence="1 2">
    <name type="scientific">Acaulospora colombiana</name>
    <dbReference type="NCBI Taxonomy" id="27376"/>
    <lineage>
        <taxon>Eukaryota</taxon>
        <taxon>Fungi</taxon>
        <taxon>Fungi incertae sedis</taxon>
        <taxon>Mucoromycota</taxon>
        <taxon>Glomeromycotina</taxon>
        <taxon>Glomeromycetes</taxon>
        <taxon>Diversisporales</taxon>
        <taxon>Acaulosporaceae</taxon>
        <taxon>Acaulospora</taxon>
    </lineage>
</organism>
<dbReference type="Proteomes" id="UP000789525">
    <property type="component" value="Unassembled WGS sequence"/>
</dbReference>
<dbReference type="EMBL" id="CAJVPT010000768">
    <property type="protein sequence ID" value="CAG8450027.1"/>
    <property type="molecule type" value="Genomic_DNA"/>
</dbReference>
<comment type="caution">
    <text evidence="1">The sequence shown here is derived from an EMBL/GenBank/DDBJ whole genome shotgun (WGS) entry which is preliminary data.</text>
</comment>
<gene>
    <name evidence="1" type="ORF">ACOLOM_LOCUS716</name>
</gene>
<evidence type="ECO:0000313" key="1">
    <source>
        <dbReference type="EMBL" id="CAG8450027.1"/>
    </source>
</evidence>
<keyword evidence="2" id="KW-1185">Reference proteome</keyword>